<dbReference type="KEGG" id="kde:CDSE_0263"/>
<evidence type="ECO:0000256" key="1">
    <source>
        <dbReference type="ARBA" id="ARBA00005513"/>
    </source>
</evidence>
<dbReference type="NCBIfam" id="NF004411">
    <property type="entry name" value="PRK05759.1-2"/>
    <property type="match status" value="1"/>
</dbReference>
<evidence type="ECO:0000256" key="12">
    <source>
        <dbReference type="ARBA" id="ARBA00025614"/>
    </source>
</evidence>
<dbReference type="STRING" id="1208919.CDSE_0263"/>
<keyword evidence="10 15" id="KW-0066">ATP synthesis</keyword>
<dbReference type="NCBIfam" id="TIGR01144">
    <property type="entry name" value="ATP_synt_b"/>
    <property type="match status" value="1"/>
</dbReference>
<dbReference type="AlphaFoldDB" id="M1LLH9"/>
<comment type="function">
    <text evidence="12">Component of the F(0) channel, it forms part of the peripheral stalk, linking F(1) to F(0). The b'-subunit is a diverged and duplicated form of b found in plants and photosynthetic bacteria.</text>
</comment>
<dbReference type="CDD" id="cd06503">
    <property type="entry name" value="ATP-synt_Fo_b"/>
    <property type="match status" value="1"/>
</dbReference>
<keyword evidence="17" id="KW-0175">Coiled coil</keyword>
<feature type="coiled-coil region" evidence="17">
    <location>
        <begin position="41"/>
        <end position="79"/>
    </location>
</feature>
<evidence type="ECO:0000256" key="15">
    <source>
        <dbReference type="HAMAP-Rule" id="MF_01398"/>
    </source>
</evidence>
<organism evidence="18 19">
    <name type="scientific">Candidatus Kinetoplastidibacterium desouzai TCC079E</name>
    <dbReference type="NCBI Taxonomy" id="1208919"/>
    <lineage>
        <taxon>Bacteria</taxon>
        <taxon>Pseudomonadati</taxon>
        <taxon>Pseudomonadota</taxon>
        <taxon>Betaproteobacteria</taxon>
        <taxon>Candidatus Kinetoplastidibacterium</taxon>
    </lineage>
</organism>
<evidence type="ECO:0000256" key="11">
    <source>
        <dbReference type="ARBA" id="ARBA00025198"/>
    </source>
</evidence>
<keyword evidence="6 15" id="KW-0375">Hydrogen ion transport</keyword>
<dbReference type="SUPFAM" id="SSF81573">
    <property type="entry name" value="F1F0 ATP synthase subunit B, membrane domain"/>
    <property type="match status" value="1"/>
</dbReference>
<dbReference type="GO" id="GO:0046961">
    <property type="term" value="F:proton-transporting ATPase activity, rotational mechanism"/>
    <property type="evidence" value="ECO:0007669"/>
    <property type="project" value="TreeGrafter"/>
</dbReference>
<gene>
    <name evidence="15" type="primary">atpF</name>
    <name evidence="18" type="ORF">CDSE_0263</name>
</gene>
<evidence type="ECO:0000256" key="2">
    <source>
        <dbReference type="ARBA" id="ARBA00022448"/>
    </source>
</evidence>
<keyword evidence="9 15" id="KW-0472">Membrane</keyword>
<dbReference type="PANTHER" id="PTHR33445">
    <property type="entry name" value="ATP SYNTHASE SUBUNIT B', CHLOROPLASTIC"/>
    <property type="match status" value="1"/>
</dbReference>
<evidence type="ECO:0000256" key="13">
    <source>
        <dbReference type="ARBA" id="ARBA00026054"/>
    </source>
</evidence>
<keyword evidence="3 15" id="KW-1003">Cell membrane</keyword>
<sequence>MIVFFVLGWVTMHFVWPNLISAIDERRQKIAEGLSAAEKSVSSLSETNEKVKHMLDEAKKESQVRIVTAEKQVTKLLEKARSDAELEKSRILLQAQCDVDAILRHAKDELRNEVSVLSIKGAEQILMREINMAEHREILDKLEAQL</sequence>
<dbReference type="InterPro" id="IPR028987">
    <property type="entry name" value="ATP_synth_B-like_membr_sf"/>
</dbReference>
<dbReference type="Pfam" id="PF00430">
    <property type="entry name" value="ATP-synt_B"/>
    <property type="match status" value="1"/>
</dbReference>
<dbReference type="PANTHER" id="PTHR33445:SF1">
    <property type="entry name" value="ATP SYNTHASE SUBUNIT B"/>
    <property type="match status" value="1"/>
</dbReference>
<dbReference type="InterPro" id="IPR050059">
    <property type="entry name" value="ATP_synthase_B_chain"/>
</dbReference>
<dbReference type="PATRIC" id="fig|1208919.3.peg.49"/>
<keyword evidence="7 15" id="KW-1133">Transmembrane helix</keyword>
<evidence type="ECO:0000256" key="8">
    <source>
        <dbReference type="ARBA" id="ARBA00023065"/>
    </source>
</evidence>
<keyword evidence="18" id="KW-0378">Hydrolase</keyword>
<keyword evidence="19" id="KW-1185">Reference proteome</keyword>
<evidence type="ECO:0000256" key="6">
    <source>
        <dbReference type="ARBA" id="ARBA00022781"/>
    </source>
</evidence>
<evidence type="ECO:0000256" key="4">
    <source>
        <dbReference type="ARBA" id="ARBA00022547"/>
    </source>
</evidence>
<evidence type="ECO:0000256" key="10">
    <source>
        <dbReference type="ARBA" id="ARBA00023310"/>
    </source>
</evidence>
<comment type="function">
    <text evidence="11 15">F(1)F(0) ATP synthase produces ATP from ADP in the presence of a proton or sodium gradient. F-type ATPases consist of two structural domains, F(1) containing the extramembraneous catalytic core and F(0) containing the membrane proton channel, linked together by a central stalk and a peripheral stalk. During catalysis, ATP synthesis in the catalytic domain of F(1) is coupled via a rotary mechanism of the central stalk subunits to proton translocation.</text>
</comment>
<comment type="subunit">
    <text evidence="15">F-type ATPases have 2 components, F(1) - the catalytic core - and F(0) - the membrane proton channel. F(1) has five subunits: alpha(3), beta(3), gamma(1), delta(1), epsilon(1). F(0) has three main subunits: a(1), b(2) and c(10-14). The alpha and beta chains form an alternating ring which encloses part of the gamma chain. F(1) is attached to F(0) by a central stalk formed by the gamma and epsilon chains, while a peripheral stalk is formed by the delta and b chains.</text>
</comment>
<evidence type="ECO:0000256" key="17">
    <source>
        <dbReference type="SAM" id="Coils"/>
    </source>
</evidence>
<evidence type="ECO:0000256" key="14">
    <source>
        <dbReference type="ARBA" id="ARBA00037847"/>
    </source>
</evidence>
<comment type="subcellular location">
    <subcellularLocation>
        <location evidence="15">Cell membrane</location>
        <topology evidence="15">Single-pass membrane protein</topology>
    </subcellularLocation>
    <subcellularLocation>
        <location evidence="14">Endomembrane system</location>
        <topology evidence="14">Single-pass membrane protein</topology>
    </subcellularLocation>
</comment>
<dbReference type="InterPro" id="IPR002146">
    <property type="entry name" value="ATP_synth_b/b'su_bac/chlpt"/>
</dbReference>
<dbReference type="HAMAP" id="MF_01398">
    <property type="entry name" value="ATP_synth_b_bprime"/>
    <property type="match status" value="1"/>
</dbReference>
<dbReference type="GO" id="GO:0016787">
    <property type="term" value="F:hydrolase activity"/>
    <property type="evidence" value="ECO:0007669"/>
    <property type="project" value="UniProtKB-KW"/>
</dbReference>
<evidence type="ECO:0000256" key="7">
    <source>
        <dbReference type="ARBA" id="ARBA00022989"/>
    </source>
</evidence>
<dbReference type="GO" id="GO:0046933">
    <property type="term" value="F:proton-transporting ATP synthase activity, rotational mechanism"/>
    <property type="evidence" value="ECO:0007669"/>
    <property type="project" value="UniProtKB-UniRule"/>
</dbReference>
<keyword evidence="2 15" id="KW-0813">Transport</keyword>
<dbReference type="EMBL" id="CP003803">
    <property type="protein sequence ID" value="AGF46612.1"/>
    <property type="molecule type" value="Genomic_DNA"/>
</dbReference>
<accession>M1LLH9</accession>
<name>M1LLH9_9PROT</name>
<evidence type="ECO:0000256" key="5">
    <source>
        <dbReference type="ARBA" id="ARBA00022692"/>
    </source>
</evidence>
<evidence type="ECO:0000256" key="9">
    <source>
        <dbReference type="ARBA" id="ARBA00023136"/>
    </source>
</evidence>
<protein>
    <recommendedName>
        <fullName evidence="15">ATP synthase subunit b</fullName>
    </recommendedName>
    <alternativeName>
        <fullName evidence="15">ATP synthase F(0) sector subunit b</fullName>
    </alternativeName>
    <alternativeName>
        <fullName evidence="15">ATPase subunit I</fullName>
    </alternativeName>
    <alternativeName>
        <fullName evidence="15">F-type ATPase subunit b</fullName>
        <shortName evidence="15">F-ATPase subunit b</shortName>
    </alternativeName>
</protein>
<dbReference type="HOGENOM" id="CLU_079215_4_5_4"/>
<evidence type="ECO:0000256" key="3">
    <source>
        <dbReference type="ARBA" id="ARBA00022475"/>
    </source>
</evidence>
<dbReference type="GO" id="GO:0012505">
    <property type="term" value="C:endomembrane system"/>
    <property type="evidence" value="ECO:0007669"/>
    <property type="project" value="UniProtKB-SubCell"/>
</dbReference>
<evidence type="ECO:0000313" key="18">
    <source>
        <dbReference type="EMBL" id="AGF46612.1"/>
    </source>
</evidence>
<dbReference type="GO" id="GO:0045259">
    <property type="term" value="C:proton-transporting ATP synthase complex"/>
    <property type="evidence" value="ECO:0007669"/>
    <property type="project" value="UniProtKB-KW"/>
</dbReference>
<keyword evidence="5 15" id="KW-0812">Transmembrane</keyword>
<evidence type="ECO:0000256" key="16">
    <source>
        <dbReference type="RuleBase" id="RU003848"/>
    </source>
</evidence>
<keyword evidence="4 15" id="KW-0138">CF(0)</keyword>
<dbReference type="eggNOG" id="COG0711">
    <property type="taxonomic scope" value="Bacteria"/>
</dbReference>
<evidence type="ECO:0000313" key="19">
    <source>
        <dbReference type="Proteomes" id="UP000011547"/>
    </source>
</evidence>
<comment type="similarity">
    <text evidence="1 15 16">Belongs to the ATPase B chain family.</text>
</comment>
<dbReference type="Proteomes" id="UP000011547">
    <property type="component" value="Chromosome"/>
</dbReference>
<proteinExistence type="inferred from homology"/>
<dbReference type="Gene3D" id="6.10.250.1580">
    <property type="match status" value="1"/>
</dbReference>
<keyword evidence="8 15" id="KW-0406">Ion transport</keyword>
<comment type="subunit">
    <text evidence="13">F-type ATPases have 2 components, F(1) - the catalytic core - and F(0) - the membrane proton channel. F(1) has five subunits: alpha(3), beta(3), gamma(1), delta(1), epsilon(1). F(0) has four main subunits: a(1), b(2) and c(10-14). The alpha and beta chains form an alternating ring which encloses part of the gamma chain. F(1) is attached to F(0) by a central stalk formed by the gamma and epsilon chains, while a peripheral stalk is formed by the delta and b chains.</text>
</comment>
<dbReference type="InterPro" id="IPR005864">
    <property type="entry name" value="ATP_synth_F0_bsu_bac"/>
</dbReference>
<dbReference type="GO" id="GO:0005886">
    <property type="term" value="C:plasma membrane"/>
    <property type="evidence" value="ECO:0007669"/>
    <property type="project" value="UniProtKB-SubCell"/>
</dbReference>
<reference evidence="18 19" key="1">
    <citation type="journal article" date="2013" name="Genome Biol. Evol.">
        <title>Genome evolution and phylogenomic analysis of candidatus kinetoplastibacterium, the betaproteobacterial endosymbionts of strigomonas and angomonas.</title>
        <authorList>
            <person name="Alves J.M."/>
            <person name="Serrano M.G."/>
            <person name="Maia da Silva F."/>
            <person name="Voegtly L.J."/>
            <person name="Matveyev A.V."/>
            <person name="Teixeira M.M."/>
            <person name="Camargo E.P."/>
            <person name="Buck G.A."/>
        </authorList>
    </citation>
    <scope>NUCLEOTIDE SEQUENCE [LARGE SCALE GENOMIC DNA]</scope>
    <source>
        <strain evidence="18 19">TCC079E</strain>
    </source>
</reference>